<gene>
    <name evidence="2" type="ORF">CAMP_LOCUS17934</name>
</gene>
<organism evidence="2 3">
    <name type="scientific">Caenorhabditis angaria</name>
    <dbReference type="NCBI Taxonomy" id="860376"/>
    <lineage>
        <taxon>Eukaryota</taxon>
        <taxon>Metazoa</taxon>
        <taxon>Ecdysozoa</taxon>
        <taxon>Nematoda</taxon>
        <taxon>Chromadorea</taxon>
        <taxon>Rhabditida</taxon>
        <taxon>Rhabditina</taxon>
        <taxon>Rhabditomorpha</taxon>
        <taxon>Rhabditoidea</taxon>
        <taxon>Rhabditidae</taxon>
        <taxon>Peloderinae</taxon>
        <taxon>Caenorhabditis</taxon>
    </lineage>
</organism>
<sequence length="586" mass="66160">MFSAIRKKLGGDKDGHNGPQNVQMPIGVQRVDPELQRKFAKGVQYNLKIVIRGDRNVGKTCLWKRLQGLPFQEDYVATEEIQVGNVHWNYRATDDVVKVDVWDIVDQSTKKRVKDNKLKLSTNGTDNKANEALEKYEETACDARFVDVYKGTNGVIFVFDITKPWTWEYVEREIVNVPNNIPVLILANRRDMGHHRLVTDLQCSTFVDLFNSNHPSPDGSPRARFTPSSMRYAFGLKLVHQFFNIPFLCLQRESLQRQLETNKSEIEASYYELDYYQETPEANYDTFIELVNQKRRETADKNSKVPMQPSGRVMGGGQPIPGQVITSSPVKKVEVSVDQRKSSFEIVGDDESGINSFLNDNEGTSSSITKTKVENSDSEEENTMVKKFEEDFEDDTDLADKMAQMGEIRRESVKKIAKIPDILEAIPPVTQNTRDIETESPGPNTSDFSNITEHDKKSPINVVMTSADLDAWLGSDDNSPNSNSFSTMNDALKNESSDEEFGIELPSVSPQPPIIQIQAPVVIPNSEEIPKKKKTKKTSKKSELDETAPKKKSTTKKKKSEKTSQSILEDFLGPPEQVETSEYDPL</sequence>
<dbReference type="PANTHER" id="PTHR14932">
    <property type="entry name" value="RAS GTPASE-RELATED"/>
    <property type="match status" value="1"/>
</dbReference>
<feature type="compositionally biased region" description="Basic residues" evidence="1">
    <location>
        <begin position="550"/>
        <end position="560"/>
    </location>
</feature>
<protein>
    <recommendedName>
        <fullName evidence="4">Rab-like protein 6</fullName>
    </recommendedName>
</protein>
<feature type="region of interest" description="Disordered" evidence="1">
    <location>
        <begin position="355"/>
        <end position="382"/>
    </location>
</feature>
<feature type="compositionally biased region" description="Low complexity" evidence="1">
    <location>
        <begin position="514"/>
        <end position="524"/>
    </location>
</feature>
<dbReference type="GO" id="GO:0005525">
    <property type="term" value="F:GTP binding"/>
    <property type="evidence" value="ECO:0007669"/>
    <property type="project" value="InterPro"/>
</dbReference>
<evidence type="ECO:0008006" key="4">
    <source>
        <dbReference type="Google" id="ProtNLM"/>
    </source>
</evidence>
<dbReference type="PRINTS" id="PR00449">
    <property type="entry name" value="RASTRNSFRMNG"/>
</dbReference>
<proteinExistence type="predicted"/>
<dbReference type="EMBL" id="CANHGI010000006">
    <property type="protein sequence ID" value="CAI5455297.1"/>
    <property type="molecule type" value="Genomic_DNA"/>
</dbReference>
<evidence type="ECO:0000313" key="2">
    <source>
        <dbReference type="EMBL" id="CAI5455297.1"/>
    </source>
</evidence>
<accession>A0A9P1J2X4</accession>
<feature type="compositionally biased region" description="Polar residues" evidence="1">
    <location>
        <begin position="355"/>
        <end position="370"/>
    </location>
</feature>
<feature type="region of interest" description="Disordered" evidence="1">
    <location>
        <begin position="298"/>
        <end position="325"/>
    </location>
</feature>
<feature type="region of interest" description="Disordered" evidence="1">
    <location>
        <begin position="471"/>
        <end position="586"/>
    </location>
</feature>
<dbReference type="GO" id="GO:0005634">
    <property type="term" value="C:nucleus"/>
    <property type="evidence" value="ECO:0007669"/>
    <property type="project" value="TreeGrafter"/>
</dbReference>
<dbReference type="AlphaFoldDB" id="A0A9P1J2X4"/>
<feature type="compositionally biased region" description="Basic and acidic residues" evidence="1">
    <location>
        <begin position="540"/>
        <end position="549"/>
    </location>
</feature>
<evidence type="ECO:0000313" key="3">
    <source>
        <dbReference type="Proteomes" id="UP001152747"/>
    </source>
</evidence>
<keyword evidence="3" id="KW-1185">Reference proteome</keyword>
<dbReference type="PANTHER" id="PTHR14932:SF1">
    <property type="entry name" value="RAB-LIKE PROTEIN 6"/>
    <property type="match status" value="1"/>
</dbReference>
<dbReference type="SUPFAM" id="SSF52540">
    <property type="entry name" value="P-loop containing nucleoside triphosphate hydrolases"/>
    <property type="match status" value="1"/>
</dbReference>
<dbReference type="SMART" id="SM00175">
    <property type="entry name" value="RAB"/>
    <property type="match status" value="1"/>
</dbReference>
<name>A0A9P1J2X4_9PELO</name>
<feature type="compositionally biased region" description="Polar residues" evidence="1">
    <location>
        <begin position="441"/>
        <end position="451"/>
    </location>
</feature>
<feature type="compositionally biased region" description="Low complexity" evidence="1">
    <location>
        <begin position="475"/>
        <end position="486"/>
    </location>
</feature>
<feature type="region of interest" description="Disordered" evidence="1">
    <location>
        <begin position="433"/>
        <end position="459"/>
    </location>
</feature>
<dbReference type="Proteomes" id="UP001152747">
    <property type="component" value="Unassembled WGS sequence"/>
</dbReference>
<dbReference type="Gene3D" id="3.40.50.300">
    <property type="entry name" value="P-loop containing nucleotide triphosphate hydrolases"/>
    <property type="match status" value="1"/>
</dbReference>
<dbReference type="Pfam" id="PF08477">
    <property type="entry name" value="Roc"/>
    <property type="match status" value="1"/>
</dbReference>
<reference evidence="2" key="1">
    <citation type="submission" date="2022-11" db="EMBL/GenBank/DDBJ databases">
        <authorList>
            <person name="Kikuchi T."/>
        </authorList>
    </citation>
    <scope>NUCLEOTIDE SEQUENCE</scope>
    <source>
        <strain evidence="2">PS1010</strain>
    </source>
</reference>
<evidence type="ECO:0000256" key="1">
    <source>
        <dbReference type="SAM" id="MobiDB-lite"/>
    </source>
</evidence>
<comment type="caution">
    <text evidence="2">The sequence shown here is derived from an EMBL/GenBank/DDBJ whole genome shotgun (WGS) entry which is preliminary data.</text>
</comment>
<dbReference type="GO" id="GO:0005829">
    <property type="term" value="C:cytosol"/>
    <property type="evidence" value="ECO:0007669"/>
    <property type="project" value="TreeGrafter"/>
</dbReference>
<dbReference type="OrthoDB" id="207081at2759"/>
<dbReference type="InterPro" id="IPR027417">
    <property type="entry name" value="P-loop_NTPase"/>
</dbReference>
<dbReference type="InterPro" id="IPR040385">
    <property type="entry name" value="RABL6"/>
</dbReference>
<dbReference type="PROSITE" id="PS51419">
    <property type="entry name" value="RAB"/>
    <property type="match status" value="1"/>
</dbReference>